<evidence type="ECO:0000256" key="1">
    <source>
        <dbReference type="SAM" id="MobiDB-lite"/>
    </source>
</evidence>
<dbReference type="InterPro" id="IPR010237">
    <property type="entry name" value="Pyr-5-nucltdase"/>
</dbReference>
<dbReference type="Gene3D" id="1.10.150.450">
    <property type="match status" value="1"/>
</dbReference>
<gene>
    <name evidence="2" type="ORF">GCM10017621_15440</name>
</gene>
<protein>
    <submittedName>
        <fullName evidence="2">Pyrimidine 5'-nucleotidase</fullName>
    </submittedName>
</protein>
<accession>A0A9W6IKI5</accession>
<dbReference type="SFLD" id="SFLDG01132">
    <property type="entry name" value="C1.5.3:_5'-Nucleotidase_Like"/>
    <property type="match status" value="1"/>
</dbReference>
<dbReference type="AlphaFoldDB" id="A0A9W6IKI5"/>
<name>A0A9W6IKI5_9PROT</name>
<dbReference type="SFLD" id="SFLDG01129">
    <property type="entry name" value="C1.5:_HAD__Beta-PGM__Phosphata"/>
    <property type="match status" value="1"/>
</dbReference>
<dbReference type="PANTHER" id="PTHR12725:SF117">
    <property type="entry name" value="HALOACID DEHALOGENASE-LIKE HYDROLASE"/>
    <property type="match status" value="1"/>
</dbReference>
<dbReference type="InterPro" id="IPR036412">
    <property type="entry name" value="HAD-like_sf"/>
</dbReference>
<dbReference type="Proteomes" id="UP001143486">
    <property type="component" value="Unassembled WGS sequence"/>
</dbReference>
<dbReference type="Pfam" id="PF00702">
    <property type="entry name" value="Hydrolase"/>
    <property type="match status" value="1"/>
</dbReference>
<reference evidence="2" key="1">
    <citation type="journal article" date="2014" name="Int. J. Syst. Evol. Microbiol.">
        <title>Complete genome sequence of Corynebacterium casei LMG S-19264T (=DSM 44701T), isolated from a smear-ripened cheese.</title>
        <authorList>
            <consortium name="US DOE Joint Genome Institute (JGI-PGF)"/>
            <person name="Walter F."/>
            <person name="Albersmeier A."/>
            <person name="Kalinowski J."/>
            <person name="Ruckert C."/>
        </authorList>
    </citation>
    <scope>NUCLEOTIDE SEQUENCE</scope>
    <source>
        <strain evidence="2">VKM B-1513</strain>
    </source>
</reference>
<organism evidence="2 3">
    <name type="scientific">Maricaulis virginensis</name>
    <dbReference type="NCBI Taxonomy" id="144022"/>
    <lineage>
        <taxon>Bacteria</taxon>
        <taxon>Pseudomonadati</taxon>
        <taxon>Pseudomonadota</taxon>
        <taxon>Alphaproteobacteria</taxon>
        <taxon>Maricaulales</taxon>
        <taxon>Maricaulaceae</taxon>
        <taxon>Maricaulis</taxon>
    </lineage>
</organism>
<dbReference type="EMBL" id="BSFE01000003">
    <property type="protein sequence ID" value="GLK52036.1"/>
    <property type="molecule type" value="Genomic_DNA"/>
</dbReference>
<evidence type="ECO:0000313" key="3">
    <source>
        <dbReference type="Proteomes" id="UP001143486"/>
    </source>
</evidence>
<sequence length="248" mass="27537">MSETQTGIQDGQEDGKEDGPQGADLTHATHWVFDLDNTLYPSSAPVMSQVDRRMTQFVAQLLALPEDEAYQVQKHYWRTYGTTLNGLMANHEIDRSAFLDFVHDIDASVIDPDHTLAGRIAALPGTRLVYTNGSRRHAENILGRLGLTHLFDDIFDVEAAGFTPKPHRAGFDRFTARFDVPAAQSVFFEDSVRNLKTAHEMGFTTVLVRAKEGPRDEESAGPDEHPEHVHYAVDCLSTFLGGVRVKGS</sequence>
<dbReference type="InterPro" id="IPR023214">
    <property type="entry name" value="HAD_sf"/>
</dbReference>
<proteinExistence type="predicted"/>
<dbReference type="NCBIfam" id="TIGR01993">
    <property type="entry name" value="Pyr-5-nucltdase"/>
    <property type="match status" value="1"/>
</dbReference>
<keyword evidence="3" id="KW-1185">Reference proteome</keyword>
<dbReference type="PANTHER" id="PTHR12725">
    <property type="entry name" value="HALOACID DEHALOGENASE-LIKE HYDROLASE"/>
    <property type="match status" value="1"/>
</dbReference>
<dbReference type="SFLD" id="SFLDS00003">
    <property type="entry name" value="Haloacid_Dehalogenase"/>
    <property type="match status" value="1"/>
</dbReference>
<dbReference type="Gene3D" id="3.40.50.1000">
    <property type="entry name" value="HAD superfamily/HAD-like"/>
    <property type="match status" value="1"/>
</dbReference>
<dbReference type="SUPFAM" id="SSF56784">
    <property type="entry name" value="HAD-like"/>
    <property type="match status" value="1"/>
</dbReference>
<dbReference type="RefSeq" id="WP_271186399.1">
    <property type="nucleotide sequence ID" value="NZ_BSFE01000003.1"/>
</dbReference>
<comment type="caution">
    <text evidence="2">The sequence shown here is derived from an EMBL/GenBank/DDBJ whole genome shotgun (WGS) entry which is preliminary data.</text>
</comment>
<evidence type="ECO:0000313" key="2">
    <source>
        <dbReference type="EMBL" id="GLK52036.1"/>
    </source>
</evidence>
<dbReference type="NCBIfam" id="TIGR01509">
    <property type="entry name" value="HAD-SF-IA-v3"/>
    <property type="match status" value="1"/>
</dbReference>
<reference evidence="2" key="2">
    <citation type="submission" date="2023-01" db="EMBL/GenBank/DDBJ databases">
        <authorList>
            <person name="Sun Q."/>
            <person name="Evtushenko L."/>
        </authorList>
    </citation>
    <scope>NUCLEOTIDE SEQUENCE</scope>
    <source>
        <strain evidence="2">VKM B-1513</strain>
    </source>
</reference>
<dbReference type="InterPro" id="IPR006439">
    <property type="entry name" value="HAD-SF_hydro_IA"/>
</dbReference>
<feature type="region of interest" description="Disordered" evidence="1">
    <location>
        <begin position="1"/>
        <end position="23"/>
    </location>
</feature>